<gene>
    <name evidence="2" type="ORF">BU16DRAFT_237826</name>
</gene>
<feature type="compositionally biased region" description="Polar residues" evidence="1">
    <location>
        <begin position="271"/>
        <end position="282"/>
    </location>
</feature>
<organism evidence="2 3">
    <name type="scientific">Lophium mytilinum</name>
    <dbReference type="NCBI Taxonomy" id="390894"/>
    <lineage>
        <taxon>Eukaryota</taxon>
        <taxon>Fungi</taxon>
        <taxon>Dikarya</taxon>
        <taxon>Ascomycota</taxon>
        <taxon>Pezizomycotina</taxon>
        <taxon>Dothideomycetes</taxon>
        <taxon>Pleosporomycetidae</taxon>
        <taxon>Mytilinidiales</taxon>
        <taxon>Mytilinidiaceae</taxon>
        <taxon>Lophium</taxon>
    </lineage>
</organism>
<dbReference type="EMBL" id="MU004183">
    <property type="protein sequence ID" value="KAF2500147.1"/>
    <property type="molecule type" value="Genomic_DNA"/>
</dbReference>
<protein>
    <submittedName>
        <fullName evidence="2">Uncharacterized protein</fullName>
    </submittedName>
</protein>
<feature type="compositionally biased region" description="Low complexity" evidence="1">
    <location>
        <begin position="172"/>
        <end position="183"/>
    </location>
</feature>
<evidence type="ECO:0000256" key="1">
    <source>
        <dbReference type="SAM" id="MobiDB-lite"/>
    </source>
</evidence>
<feature type="region of interest" description="Disordered" evidence="1">
    <location>
        <begin position="164"/>
        <end position="282"/>
    </location>
</feature>
<name>A0A6A6R9K9_9PEZI</name>
<dbReference type="AlphaFoldDB" id="A0A6A6R9K9"/>
<feature type="compositionally biased region" description="Polar residues" evidence="1">
    <location>
        <begin position="208"/>
        <end position="225"/>
    </location>
</feature>
<evidence type="ECO:0000313" key="3">
    <source>
        <dbReference type="Proteomes" id="UP000799750"/>
    </source>
</evidence>
<reference evidence="2" key="1">
    <citation type="journal article" date="2020" name="Stud. Mycol.">
        <title>101 Dothideomycetes genomes: a test case for predicting lifestyles and emergence of pathogens.</title>
        <authorList>
            <person name="Haridas S."/>
            <person name="Albert R."/>
            <person name="Binder M."/>
            <person name="Bloem J."/>
            <person name="Labutti K."/>
            <person name="Salamov A."/>
            <person name="Andreopoulos B."/>
            <person name="Baker S."/>
            <person name="Barry K."/>
            <person name="Bills G."/>
            <person name="Bluhm B."/>
            <person name="Cannon C."/>
            <person name="Castanera R."/>
            <person name="Culley D."/>
            <person name="Daum C."/>
            <person name="Ezra D."/>
            <person name="Gonzalez J."/>
            <person name="Henrissat B."/>
            <person name="Kuo A."/>
            <person name="Liang C."/>
            <person name="Lipzen A."/>
            <person name="Lutzoni F."/>
            <person name="Magnuson J."/>
            <person name="Mondo S."/>
            <person name="Nolan M."/>
            <person name="Ohm R."/>
            <person name="Pangilinan J."/>
            <person name="Park H.-J."/>
            <person name="Ramirez L."/>
            <person name="Alfaro M."/>
            <person name="Sun H."/>
            <person name="Tritt A."/>
            <person name="Yoshinaga Y."/>
            <person name="Zwiers L.-H."/>
            <person name="Turgeon B."/>
            <person name="Goodwin S."/>
            <person name="Spatafora J."/>
            <person name="Crous P."/>
            <person name="Grigoriev I."/>
        </authorList>
    </citation>
    <scope>NUCLEOTIDE SEQUENCE</scope>
    <source>
        <strain evidence="2">CBS 269.34</strain>
    </source>
</reference>
<dbReference type="Proteomes" id="UP000799750">
    <property type="component" value="Unassembled WGS sequence"/>
</dbReference>
<dbReference type="OrthoDB" id="3783585at2759"/>
<accession>A0A6A6R9K9</accession>
<keyword evidence="3" id="KW-1185">Reference proteome</keyword>
<proteinExistence type="predicted"/>
<evidence type="ECO:0000313" key="2">
    <source>
        <dbReference type="EMBL" id="KAF2500147.1"/>
    </source>
</evidence>
<sequence>MAPAIKEVECFGDATRGSPHYHSARDLHRRGIWIGYLDDHKKKFEDMPSFQDLAKRYRSNMTPFPEPTVGASGNTSYAVCFGCHTSGQDTRMIKKVLIMPLEDDNNNRLFCILQPDPFERKFIKYGFWQVEGGCSSYIYLLGTTASNQRKGTLDEIRALRVNNRQPEEADEANAAPKAKAAIKTSKKRTRDAASANEDGGPSKRKKTTPVNGRSDSPKLPTSSTLRQDEADLDRLVAAIGSGSLPKPVKPKPVKPVQRTTRSSGPLPPIEANTTPSDLHTSNWSHEATVGYLVEDDSEPSDGLSKAQARRVRFMWTFDADGREGQILLCLADCPNSKVFLDLFEQEANREQATKDIYAKAKSWWVDRTEVLAGGKKETKGLRITPSNEASADVAFRLTLEEIAKSRHWESGKGDYTVVLTPII</sequence>